<dbReference type="Gene3D" id="1.20.1070.10">
    <property type="entry name" value="Rhodopsin 7-helix transmembrane proteins"/>
    <property type="match status" value="1"/>
</dbReference>
<dbReference type="PRINTS" id="PR00245">
    <property type="entry name" value="OLFACTORYR"/>
</dbReference>
<keyword evidence="9 11" id="KW-0675">Receptor</keyword>
<dbReference type="FunFam" id="1.20.1070.10:FF:000001">
    <property type="entry name" value="Olfactory receptor"/>
    <property type="match status" value="1"/>
</dbReference>
<dbReference type="Pfam" id="PF13853">
    <property type="entry name" value="7tm_4"/>
    <property type="match status" value="1"/>
</dbReference>
<feature type="transmembrane region" description="Helical" evidence="12">
    <location>
        <begin position="202"/>
        <end position="227"/>
    </location>
</feature>
<dbReference type="InterPro" id="IPR000725">
    <property type="entry name" value="Olfact_rcpt"/>
</dbReference>
<dbReference type="PROSITE" id="PS50262">
    <property type="entry name" value="G_PROTEIN_RECEP_F1_2"/>
    <property type="match status" value="1"/>
</dbReference>
<evidence type="ECO:0000313" key="14">
    <source>
        <dbReference type="Proteomes" id="UP001652622"/>
    </source>
</evidence>
<dbReference type="GO" id="GO:0004930">
    <property type="term" value="F:G protein-coupled receptor activity"/>
    <property type="evidence" value="ECO:0007669"/>
    <property type="project" value="UniProtKB-KW"/>
</dbReference>
<evidence type="ECO:0000259" key="13">
    <source>
        <dbReference type="PROSITE" id="PS50262"/>
    </source>
</evidence>
<accession>A0A6P9CID5</accession>
<dbReference type="InterPro" id="IPR017452">
    <property type="entry name" value="GPCR_Rhodpsn_7TM"/>
</dbReference>
<evidence type="ECO:0000256" key="4">
    <source>
        <dbReference type="ARBA" id="ARBA00022692"/>
    </source>
</evidence>
<keyword evidence="8 12" id="KW-0472">Membrane</keyword>
<keyword evidence="2 12" id="KW-1003">Cell membrane</keyword>
<evidence type="ECO:0000256" key="3">
    <source>
        <dbReference type="ARBA" id="ARBA00022606"/>
    </source>
</evidence>
<feature type="transmembrane region" description="Helical" evidence="12">
    <location>
        <begin position="103"/>
        <end position="122"/>
    </location>
</feature>
<feature type="transmembrane region" description="Helical" evidence="12">
    <location>
        <begin position="239"/>
        <end position="262"/>
    </location>
</feature>
<dbReference type="InParanoid" id="A0A6P9CID5"/>
<protein>
    <recommendedName>
        <fullName evidence="12">Olfactory receptor</fullName>
    </recommendedName>
</protein>
<dbReference type="OMA" id="EHIFCDV"/>
<proteinExistence type="inferred from homology"/>
<evidence type="ECO:0000313" key="15">
    <source>
        <dbReference type="RefSeq" id="XP_034278901.1"/>
    </source>
</evidence>
<evidence type="ECO:0000256" key="12">
    <source>
        <dbReference type="RuleBase" id="RU363047"/>
    </source>
</evidence>
<dbReference type="Proteomes" id="UP001652622">
    <property type="component" value="Unplaced"/>
</dbReference>
<evidence type="ECO:0000256" key="8">
    <source>
        <dbReference type="ARBA" id="ARBA00023136"/>
    </source>
</evidence>
<evidence type="ECO:0000256" key="9">
    <source>
        <dbReference type="ARBA" id="ARBA00023170"/>
    </source>
</evidence>
<keyword evidence="3 12" id="KW-0716">Sensory transduction</keyword>
<name>A0A6P9CID5_PANGU</name>
<keyword evidence="5 12" id="KW-0552">Olfaction</keyword>
<organism evidence="14 15">
    <name type="scientific">Pantherophis guttatus</name>
    <name type="common">Corn snake</name>
    <name type="synonym">Elaphe guttata</name>
    <dbReference type="NCBI Taxonomy" id="94885"/>
    <lineage>
        <taxon>Eukaryota</taxon>
        <taxon>Metazoa</taxon>
        <taxon>Chordata</taxon>
        <taxon>Craniata</taxon>
        <taxon>Vertebrata</taxon>
        <taxon>Euteleostomi</taxon>
        <taxon>Lepidosauria</taxon>
        <taxon>Squamata</taxon>
        <taxon>Bifurcata</taxon>
        <taxon>Unidentata</taxon>
        <taxon>Episquamata</taxon>
        <taxon>Toxicofera</taxon>
        <taxon>Serpentes</taxon>
        <taxon>Colubroidea</taxon>
        <taxon>Colubridae</taxon>
        <taxon>Colubrinae</taxon>
        <taxon>Pantherophis</taxon>
    </lineage>
</organism>
<dbReference type="GO" id="GO:0005886">
    <property type="term" value="C:plasma membrane"/>
    <property type="evidence" value="ECO:0007669"/>
    <property type="project" value="UniProtKB-SubCell"/>
</dbReference>
<evidence type="ECO:0000256" key="7">
    <source>
        <dbReference type="ARBA" id="ARBA00023040"/>
    </source>
</evidence>
<evidence type="ECO:0000256" key="5">
    <source>
        <dbReference type="ARBA" id="ARBA00022725"/>
    </source>
</evidence>
<evidence type="ECO:0000256" key="6">
    <source>
        <dbReference type="ARBA" id="ARBA00022989"/>
    </source>
</evidence>
<feature type="transmembrane region" description="Helical" evidence="12">
    <location>
        <begin position="274"/>
        <end position="294"/>
    </location>
</feature>
<feature type="transmembrane region" description="Helical" evidence="12">
    <location>
        <begin position="61"/>
        <end position="83"/>
    </location>
</feature>
<dbReference type="AlphaFoldDB" id="A0A6P9CID5"/>
<evidence type="ECO:0000256" key="10">
    <source>
        <dbReference type="ARBA" id="ARBA00023224"/>
    </source>
</evidence>
<keyword evidence="14" id="KW-1185">Reference proteome</keyword>
<dbReference type="GO" id="GO:0004984">
    <property type="term" value="F:olfactory receptor activity"/>
    <property type="evidence" value="ECO:0007669"/>
    <property type="project" value="InterPro"/>
</dbReference>
<evidence type="ECO:0000256" key="1">
    <source>
        <dbReference type="ARBA" id="ARBA00004651"/>
    </source>
</evidence>
<dbReference type="InterPro" id="IPR050516">
    <property type="entry name" value="Olfactory_GPCR"/>
</dbReference>
<dbReference type="SUPFAM" id="SSF81321">
    <property type="entry name" value="Family A G protein-coupled receptor-like"/>
    <property type="match status" value="1"/>
</dbReference>
<dbReference type="KEGG" id="pgut:117668960"/>
<comment type="similarity">
    <text evidence="11">Belongs to the G-protein coupled receptor 1 family.</text>
</comment>
<dbReference type="PRINTS" id="PR00237">
    <property type="entry name" value="GPCRRHODOPSN"/>
</dbReference>
<evidence type="ECO:0000256" key="11">
    <source>
        <dbReference type="RuleBase" id="RU000688"/>
    </source>
</evidence>
<feature type="transmembrane region" description="Helical" evidence="12">
    <location>
        <begin position="142"/>
        <end position="160"/>
    </location>
</feature>
<dbReference type="GeneID" id="117668960"/>
<dbReference type="RefSeq" id="XP_034278901.1">
    <property type="nucleotide sequence ID" value="XM_034423010.1"/>
</dbReference>
<dbReference type="InterPro" id="IPR000276">
    <property type="entry name" value="GPCR_Rhodpsn"/>
</dbReference>
<dbReference type="CDD" id="cd15231">
    <property type="entry name" value="7tmA_OR5V1-like"/>
    <property type="match status" value="1"/>
</dbReference>
<dbReference type="PROSITE" id="PS00237">
    <property type="entry name" value="G_PROTEIN_RECEP_F1_1"/>
    <property type="match status" value="1"/>
</dbReference>
<dbReference type="PANTHER" id="PTHR26452">
    <property type="entry name" value="OLFACTORY RECEPTOR"/>
    <property type="match status" value="1"/>
</dbReference>
<feature type="transmembrane region" description="Helical" evidence="12">
    <location>
        <begin position="27"/>
        <end position="49"/>
    </location>
</feature>
<evidence type="ECO:0000256" key="2">
    <source>
        <dbReference type="ARBA" id="ARBA00022475"/>
    </source>
</evidence>
<feature type="domain" description="G-protein coupled receptors family 1 profile" evidence="13">
    <location>
        <begin position="43"/>
        <end position="292"/>
    </location>
</feature>
<keyword evidence="6 12" id="KW-1133">Transmembrane helix</keyword>
<keyword evidence="7 11" id="KW-0297">G-protein coupled receptor</keyword>
<sequence length="315" mass="35787">MEQIGNQSDKRREFSFLGYSNFSEPQALFFILFLAIYITTLVGNGLILTTTWLDVGLQTPMYFFIRHLSFLDICYISVTLPHLLKNLLTDTKTISIQGCLTQLYFLVAFVGVECLLLATMAYDRYIAICYPLNYEIVMNSRMCNRMTVASWGCGFLNSILHTVMTAHLPFCGSHSLEHIFCDVPQLLKLSCVDTFPNQMTLLAVTMILGISPFLLIIISYAHIVMAVLKIRSTQGRHKVFSTCTSHITVVTLFYATCAFNYNRPSSSHSLFMDTLASLLSNVITPMLNPIIYCLRNKEMKKAMRRVFRFKGASFI</sequence>
<keyword evidence="4 11" id="KW-0812">Transmembrane</keyword>
<reference evidence="15" key="1">
    <citation type="submission" date="2025-08" db="UniProtKB">
        <authorList>
            <consortium name="RefSeq"/>
        </authorList>
    </citation>
    <scope>IDENTIFICATION</scope>
    <source>
        <tissue evidence="15">Blood</tissue>
    </source>
</reference>
<gene>
    <name evidence="15" type="primary">LOC117668960</name>
</gene>
<comment type="subcellular location">
    <subcellularLocation>
        <location evidence="1 12">Cell membrane</location>
        <topology evidence="1 12">Multi-pass membrane protein</topology>
    </subcellularLocation>
</comment>
<keyword evidence="10 11" id="KW-0807">Transducer</keyword>